<evidence type="ECO:0000313" key="2">
    <source>
        <dbReference type="EMBL" id="EFP04731.1"/>
    </source>
</evidence>
<dbReference type="eggNOG" id="ENOG502QSZD">
    <property type="taxonomic scope" value="Eukaryota"/>
</dbReference>
<keyword evidence="3" id="KW-1185">Reference proteome</keyword>
<dbReference type="OrthoDB" id="5813110at2759"/>
<dbReference type="HOGENOM" id="CLU_051249_0_0_1"/>
<dbReference type="RefSeq" id="XP_003102692.2">
    <property type="nucleotide sequence ID" value="XM_003102644.2"/>
</dbReference>
<dbReference type="STRING" id="31234.E3MM22"/>
<reference evidence="2" key="1">
    <citation type="submission" date="2007-07" db="EMBL/GenBank/DDBJ databases">
        <title>PCAP assembly of the Caenorhabditis remanei genome.</title>
        <authorList>
            <consortium name="The Caenorhabditis remanei Sequencing Consortium"/>
            <person name="Wilson R.K."/>
        </authorList>
    </citation>
    <scope>NUCLEOTIDE SEQUENCE [LARGE SCALE GENOMIC DNA]</scope>
    <source>
        <strain evidence="2">PB4641</strain>
    </source>
</reference>
<dbReference type="InParanoid" id="E3MM22"/>
<name>E3MM22_CAERE</name>
<dbReference type="Pfam" id="PF00917">
    <property type="entry name" value="MATH"/>
    <property type="match status" value="1"/>
</dbReference>
<dbReference type="SMART" id="SM00225">
    <property type="entry name" value="BTB"/>
    <property type="match status" value="1"/>
</dbReference>
<dbReference type="SUPFAM" id="SSF54695">
    <property type="entry name" value="POZ domain"/>
    <property type="match status" value="1"/>
</dbReference>
<evidence type="ECO:0000259" key="1">
    <source>
        <dbReference type="PROSITE" id="PS50097"/>
    </source>
</evidence>
<dbReference type="CDD" id="cd18186">
    <property type="entry name" value="BTB_POZ_ZBTB_KLHL-like"/>
    <property type="match status" value="1"/>
</dbReference>
<dbReference type="KEGG" id="crq:GCK72_014380"/>
<evidence type="ECO:0000313" key="3">
    <source>
        <dbReference type="Proteomes" id="UP000008281"/>
    </source>
</evidence>
<dbReference type="InterPro" id="IPR002083">
    <property type="entry name" value="MATH/TRAF_dom"/>
</dbReference>
<dbReference type="InterPro" id="IPR011333">
    <property type="entry name" value="SKP1/BTB/POZ_sf"/>
</dbReference>
<protein>
    <recommendedName>
        <fullName evidence="1">BTB domain-containing protein</fullName>
    </recommendedName>
</protein>
<dbReference type="PANTHER" id="PTHR47022">
    <property type="entry name" value="BTB AND MATH DOMAIN-CONTAINING PROTEIN 36-RELATED"/>
    <property type="match status" value="1"/>
</dbReference>
<proteinExistence type="predicted"/>
<dbReference type="Pfam" id="PF00651">
    <property type="entry name" value="BTB"/>
    <property type="match status" value="1"/>
</dbReference>
<dbReference type="AlphaFoldDB" id="E3MM22"/>
<dbReference type="EMBL" id="DS268456">
    <property type="protein sequence ID" value="EFP04731.1"/>
    <property type="molecule type" value="Genomic_DNA"/>
</dbReference>
<dbReference type="PROSITE" id="PS50097">
    <property type="entry name" value="BTB"/>
    <property type="match status" value="1"/>
</dbReference>
<sequence>MNSNNEISHDINCGKIKLTTNDFKGNEKSTDGSVTIQSIPWFAISLMNWNIMSLFRNLRVSETNKTLNFKLSCNENSANTMWNCEADIEIHVNKLHGKRRGNFKKMKVISEKKVFDFKNKSMEGTLVANEKVDDIESLLEKKQFEIEAKLKLTRIYGYRKRKIIDYSIEHPRFSNGIIVVDGSEFHVNKQILAMHSKYFYNLFFGNFTEKNSKSVEIPGVSYDDFVIFLDFVHPTGRKMEVEFVENLMELADLFLADRIMDYCEEFLMTTEVWDVGKKMLLAEKFSLSELMASFDSFGFLEQSNFQNHCLNSFKTTKSLLELKKSNNFFDISDEIKSCLLERAVQLNKQRALRFF</sequence>
<dbReference type="InterPro" id="IPR000210">
    <property type="entry name" value="BTB/POZ_dom"/>
</dbReference>
<dbReference type="Gene3D" id="3.30.710.10">
    <property type="entry name" value="Potassium Channel Kv1.1, Chain A"/>
    <property type="match status" value="1"/>
</dbReference>
<gene>
    <name evidence="2" type="ORF">CRE_29992</name>
</gene>
<feature type="domain" description="BTB" evidence="1">
    <location>
        <begin position="174"/>
        <end position="233"/>
    </location>
</feature>
<accession>E3MM22</accession>
<dbReference type="PANTHER" id="PTHR47022:SF1">
    <property type="entry name" value="BTB AND MATH DOMAIN-CONTAINING PROTEIN 36-RELATED"/>
    <property type="match status" value="1"/>
</dbReference>
<organism evidence="3">
    <name type="scientific">Caenorhabditis remanei</name>
    <name type="common">Caenorhabditis vulgaris</name>
    <dbReference type="NCBI Taxonomy" id="31234"/>
    <lineage>
        <taxon>Eukaryota</taxon>
        <taxon>Metazoa</taxon>
        <taxon>Ecdysozoa</taxon>
        <taxon>Nematoda</taxon>
        <taxon>Chromadorea</taxon>
        <taxon>Rhabditida</taxon>
        <taxon>Rhabditina</taxon>
        <taxon>Rhabditomorpha</taxon>
        <taxon>Rhabditoidea</taxon>
        <taxon>Rhabditidae</taxon>
        <taxon>Peloderinae</taxon>
        <taxon>Caenorhabditis</taxon>
    </lineage>
</organism>
<dbReference type="Proteomes" id="UP000008281">
    <property type="component" value="Unassembled WGS sequence"/>
</dbReference>